<dbReference type="Pfam" id="PF12840">
    <property type="entry name" value="HTH_20"/>
    <property type="match status" value="1"/>
</dbReference>
<dbReference type="AlphaFoldDB" id="A0A239P969"/>
<keyword evidence="3" id="KW-0804">Transcription</keyword>
<dbReference type="SMART" id="SM00418">
    <property type="entry name" value="HTH_ARSR"/>
    <property type="match status" value="1"/>
</dbReference>
<accession>A0A239P969</accession>
<evidence type="ECO:0000259" key="4">
    <source>
        <dbReference type="SMART" id="SM00418"/>
    </source>
</evidence>
<dbReference type="SUPFAM" id="SSF46785">
    <property type="entry name" value="Winged helix' DNA-binding domain"/>
    <property type="match status" value="1"/>
</dbReference>
<evidence type="ECO:0000313" key="6">
    <source>
        <dbReference type="Proteomes" id="UP000198362"/>
    </source>
</evidence>
<dbReference type="PANTHER" id="PTHR43132">
    <property type="entry name" value="ARSENICAL RESISTANCE OPERON REPRESSOR ARSR-RELATED"/>
    <property type="match status" value="1"/>
</dbReference>
<proteinExistence type="predicted"/>
<reference evidence="5 6" key="1">
    <citation type="submission" date="2017-06" db="EMBL/GenBank/DDBJ databases">
        <authorList>
            <person name="Kim H.J."/>
            <person name="Triplett B.A."/>
        </authorList>
    </citation>
    <scope>NUCLEOTIDE SEQUENCE [LARGE SCALE GENOMIC DNA]</scope>
    <source>
        <strain evidence="5 6">CGMCC 4.5593</strain>
    </source>
</reference>
<dbReference type="InterPro" id="IPR036388">
    <property type="entry name" value="WH-like_DNA-bd_sf"/>
</dbReference>
<dbReference type="InterPro" id="IPR036390">
    <property type="entry name" value="WH_DNA-bd_sf"/>
</dbReference>
<keyword evidence="6" id="KW-1185">Reference proteome</keyword>
<evidence type="ECO:0000256" key="3">
    <source>
        <dbReference type="ARBA" id="ARBA00023163"/>
    </source>
</evidence>
<gene>
    <name evidence="5" type="ORF">SAMN05421812_115155</name>
</gene>
<dbReference type="Proteomes" id="UP000198362">
    <property type="component" value="Unassembled WGS sequence"/>
</dbReference>
<evidence type="ECO:0000256" key="1">
    <source>
        <dbReference type="ARBA" id="ARBA00023015"/>
    </source>
</evidence>
<dbReference type="PANTHER" id="PTHR43132:SF6">
    <property type="entry name" value="HTH-TYPE TRANSCRIPTIONAL REPRESSOR CZRA"/>
    <property type="match status" value="1"/>
</dbReference>
<dbReference type="OrthoDB" id="3542816at2"/>
<dbReference type="Gene3D" id="1.10.10.10">
    <property type="entry name" value="Winged helix-like DNA-binding domain superfamily/Winged helix DNA-binding domain"/>
    <property type="match status" value="1"/>
</dbReference>
<dbReference type="InterPro" id="IPR011991">
    <property type="entry name" value="ArsR-like_HTH"/>
</dbReference>
<dbReference type="GO" id="GO:0003700">
    <property type="term" value="F:DNA-binding transcription factor activity"/>
    <property type="evidence" value="ECO:0007669"/>
    <property type="project" value="InterPro"/>
</dbReference>
<feature type="domain" description="HTH arsR-type" evidence="4">
    <location>
        <begin position="253"/>
        <end position="320"/>
    </location>
</feature>
<evidence type="ECO:0000256" key="2">
    <source>
        <dbReference type="ARBA" id="ARBA00023125"/>
    </source>
</evidence>
<dbReference type="InterPro" id="IPR051011">
    <property type="entry name" value="Metal_resp_trans_reg"/>
</dbReference>
<name>A0A239P969_9ACTN</name>
<dbReference type="CDD" id="cd00090">
    <property type="entry name" value="HTH_ARSR"/>
    <property type="match status" value="1"/>
</dbReference>
<dbReference type="GO" id="GO:0003677">
    <property type="term" value="F:DNA binding"/>
    <property type="evidence" value="ECO:0007669"/>
    <property type="project" value="UniProtKB-KW"/>
</dbReference>
<organism evidence="5 6">
    <name type="scientific">Asanoa hainanensis</name>
    <dbReference type="NCBI Taxonomy" id="560556"/>
    <lineage>
        <taxon>Bacteria</taxon>
        <taxon>Bacillati</taxon>
        <taxon>Actinomycetota</taxon>
        <taxon>Actinomycetes</taxon>
        <taxon>Micromonosporales</taxon>
        <taxon>Micromonosporaceae</taxon>
        <taxon>Asanoa</taxon>
    </lineage>
</organism>
<dbReference type="EMBL" id="FZPH01000015">
    <property type="protein sequence ID" value="SNT63600.1"/>
    <property type="molecule type" value="Genomic_DNA"/>
</dbReference>
<keyword evidence="1" id="KW-0805">Transcription regulation</keyword>
<sequence>MATLWVGPDELAKARFAMSPIANLTGALLVASGWREPALDTAWVASARAALAEDPVLRALAAVIRETRELPDLISMPPSGVDTNLAEELATLRATPHERALRDLRASAADQRGGRPLPLPAVLSRRGVTGRLADAFAAYWDAVIAPYWPRVRAGLERDIVRRSGLLATYGWARALDGLRSDLRWRADGRIDLTTMPGPSHRLVGADLLFVPSASSGGWLSLNPPHRYALVYRAGGVTEAWTGAGSPSPHRLDRLIGRSRAALLGALAEPASTSQLVAQLGMSLGAVGDHLAVLREAGLVSRSRSGRTVQYRRTALGDALAG</sequence>
<dbReference type="InterPro" id="IPR001845">
    <property type="entry name" value="HTH_ArsR_DNA-bd_dom"/>
</dbReference>
<dbReference type="RefSeq" id="WP_089254116.1">
    <property type="nucleotide sequence ID" value="NZ_FZPH01000015.1"/>
</dbReference>
<protein>
    <submittedName>
        <fullName evidence="5">Helix-turn-helix domain-containing protein</fullName>
    </submittedName>
</protein>
<evidence type="ECO:0000313" key="5">
    <source>
        <dbReference type="EMBL" id="SNT63600.1"/>
    </source>
</evidence>
<keyword evidence="2" id="KW-0238">DNA-binding</keyword>